<comment type="caution">
    <text evidence="2">The sequence shown here is derived from an EMBL/GenBank/DDBJ whole genome shotgun (WGS) entry which is preliminary data.</text>
</comment>
<dbReference type="InterPro" id="IPR002156">
    <property type="entry name" value="RNaseH_domain"/>
</dbReference>
<dbReference type="GO" id="GO:0003676">
    <property type="term" value="F:nucleic acid binding"/>
    <property type="evidence" value="ECO:0007669"/>
    <property type="project" value="InterPro"/>
</dbReference>
<protein>
    <recommendedName>
        <fullName evidence="1">RNase H type-1 domain-containing protein</fullName>
    </recommendedName>
</protein>
<organism evidence="2 3">
    <name type="scientific">Punica granatum</name>
    <name type="common">Pomegranate</name>
    <dbReference type="NCBI Taxonomy" id="22663"/>
    <lineage>
        <taxon>Eukaryota</taxon>
        <taxon>Viridiplantae</taxon>
        <taxon>Streptophyta</taxon>
        <taxon>Embryophyta</taxon>
        <taxon>Tracheophyta</taxon>
        <taxon>Spermatophyta</taxon>
        <taxon>Magnoliopsida</taxon>
        <taxon>eudicotyledons</taxon>
        <taxon>Gunneridae</taxon>
        <taxon>Pentapetalae</taxon>
        <taxon>rosids</taxon>
        <taxon>malvids</taxon>
        <taxon>Myrtales</taxon>
        <taxon>Lythraceae</taxon>
        <taxon>Punica</taxon>
    </lineage>
</organism>
<evidence type="ECO:0000313" key="3">
    <source>
        <dbReference type="Proteomes" id="UP000233551"/>
    </source>
</evidence>
<proteinExistence type="predicted"/>
<evidence type="ECO:0000313" key="2">
    <source>
        <dbReference type="EMBL" id="PKI62144.1"/>
    </source>
</evidence>
<dbReference type="EMBL" id="PGOL01000988">
    <property type="protein sequence ID" value="PKI62144.1"/>
    <property type="molecule type" value="Genomic_DNA"/>
</dbReference>
<sequence length="121" mass="12983">MAMVDGDALALRKLSYKETVCEVSKSPKVARDELVGPPIQELETFFPFTGDDGAFDEISGLRDAFRDGMAGAGGTLCDDTRNLILGFAQMIGIATAIVAELWGVLTGLEVGWRMGYVPSYS</sequence>
<dbReference type="Proteomes" id="UP000233551">
    <property type="component" value="Unassembled WGS sequence"/>
</dbReference>
<name>A0A2I0K0P9_PUNGR</name>
<reference evidence="2 3" key="1">
    <citation type="submission" date="2017-11" db="EMBL/GenBank/DDBJ databases">
        <title>De-novo sequencing of pomegranate (Punica granatum L.) genome.</title>
        <authorList>
            <person name="Akparov Z."/>
            <person name="Amiraslanov A."/>
            <person name="Hajiyeva S."/>
            <person name="Abbasov M."/>
            <person name="Kaur K."/>
            <person name="Hamwieh A."/>
            <person name="Solovyev V."/>
            <person name="Salamov A."/>
            <person name="Braich B."/>
            <person name="Kosarev P."/>
            <person name="Mahmoud A."/>
            <person name="Hajiyev E."/>
            <person name="Babayeva S."/>
            <person name="Izzatullayeva V."/>
            <person name="Mammadov A."/>
            <person name="Mammadov A."/>
            <person name="Sharifova S."/>
            <person name="Ojaghi J."/>
            <person name="Eynullazada K."/>
            <person name="Bayramov B."/>
            <person name="Abdulazimova A."/>
            <person name="Shahmuradov I."/>
        </authorList>
    </citation>
    <scope>NUCLEOTIDE SEQUENCE [LARGE SCALE GENOMIC DNA]</scope>
    <source>
        <strain evidence="3">cv. AG2017</strain>
        <tissue evidence="2">Leaf</tissue>
    </source>
</reference>
<keyword evidence="3" id="KW-1185">Reference proteome</keyword>
<evidence type="ECO:0000259" key="1">
    <source>
        <dbReference type="Pfam" id="PF13456"/>
    </source>
</evidence>
<dbReference type="AlphaFoldDB" id="A0A2I0K0P9"/>
<dbReference type="Pfam" id="PF13456">
    <property type="entry name" value="RVT_3"/>
    <property type="match status" value="1"/>
</dbReference>
<gene>
    <name evidence="2" type="ORF">CRG98_017517</name>
</gene>
<accession>A0A2I0K0P9</accession>
<feature type="domain" description="RNase H type-1" evidence="1">
    <location>
        <begin position="66"/>
        <end position="116"/>
    </location>
</feature>
<dbReference type="GO" id="GO:0004523">
    <property type="term" value="F:RNA-DNA hybrid ribonuclease activity"/>
    <property type="evidence" value="ECO:0007669"/>
    <property type="project" value="InterPro"/>
</dbReference>